<feature type="transmembrane region" description="Helical" evidence="1">
    <location>
        <begin position="12"/>
        <end position="29"/>
    </location>
</feature>
<dbReference type="AlphaFoldDB" id="A0AB40C0A1"/>
<dbReference type="Pfam" id="PF04654">
    <property type="entry name" value="DUF599"/>
    <property type="match status" value="1"/>
</dbReference>
<proteinExistence type="predicted"/>
<evidence type="ECO:0000256" key="1">
    <source>
        <dbReference type="SAM" id="Phobius"/>
    </source>
</evidence>
<evidence type="ECO:0000313" key="3">
    <source>
        <dbReference type="RefSeq" id="XP_039131913.1"/>
    </source>
</evidence>
<dbReference type="Proteomes" id="UP001515500">
    <property type="component" value="Chromosome 9"/>
</dbReference>
<dbReference type="PANTHER" id="PTHR31881:SF6">
    <property type="entry name" value="OS09G0494600 PROTEIN"/>
    <property type="match status" value="1"/>
</dbReference>
<dbReference type="PANTHER" id="PTHR31881">
    <property type="match status" value="1"/>
</dbReference>
<dbReference type="RefSeq" id="XP_039131913.1">
    <property type="nucleotide sequence ID" value="XM_039275979.1"/>
</dbReference>
<keyword evidence="2" id="KW-1185">Reference proteome</keyword>
<dbReference type="GeneID" id="120268688"/>
<evidence type="ECO:0000313" key="2">
    <source>
        <dbReference type="Proteomes" id="UP001515500"/>
    </source>
</evidence>
<keyword evidence="1" id="KW-0472">Membrane</keyword>
<gene>
    <name evidence="3" type="primary">LOC120268688</name>
</gene>
<feature type="transmembrane region" description="Helical" evidence="1">
    <location>
        <begin position="195"/>
        <end position="217"/>
    </location>
</feature>
<accession>A0AB40C0A1</accession>
<reference evidence="3" key="1">
    <citation type="submission" date="2025-08" db="UniProtKB">
        <authorList>
            <consortium name="RefSeq"/>
        </authorList>
    </citation>
    <scope>IDENTIFICATION</scope>
</reference>
<name>A0AB40C0A1_DIOCR</name>
<keyword evidence="1" id="KW-1133">Transmembrane helix</keyword>
<feature type="transmembrane region" description="Helical" evidence="1">
    <location>
        <begin position="79"/>
        <end position="99"/>
    </location>
</feature>
<organism evidence="2 3">
    <name type="scientific">Dioscorea cayennensis subsp. rotundata</name>
    <name type="common">White Guinea yam</name>
    <name type="synonym">Dioscorea rotundata</name>
    <dbReference type="NCBI Taxonomy" id="55577"/>
    <lineage>
        <taxon>Eukaryota</taxon>
        <taxon>Viridiplantae</taxon>
        <taxon>Streptophyta</taxon>
        <taxon>Embryophyta</taxon>
        <taxon>Tracheophyta</taxon>
        <taxon>Spermatophyta</taxon>
        <taxon>Magnoliopsida</taxon>
        <taxon>Liliopsida</taxon>
        <taxon>Dioscoreales</taxon>
        <taxon>Dioscoreaceae</taxon>
        <taxon>Dioscorea</taxon>
    </lineage>
</organism>
<feature type="transmembrane region" description="Helical" evidence="1">
    <location>
        <begin position="119"/>
        <end position="138"/>
    </location>
</feature>
<dbReference type="InterPro" id="IPR006747">
    <property type="entry name" value="DUF599"/>
</dbReference>
<protein>
    <submittedName>
        <fullName evidence="3">Uncharacterized protein LOC120268688</fullName>
    </submittedName>
</protein>
<keyword evidence="1" id="KW-0812">Transmembrane</keyword>
<sequence length="253" mass="28585">MEYWKQGYMDMMLVPMGIVCSVLYHGWLWHKVRSQPFQTIIGINSAARRQWALSIIKDNEKNNILAVQTLRNAIMGSTLMATTSILFCSGLAAIISSTYSVKKAVDDIVFGAHGELMMALKYVMILIIFLLAFLFYTLSIRLINQVNFLINIPVTFLDDVGVSPEMQEWYILDMMDRGFVLSTLGNRLFYTAVPLLLWIFGPLLVFLCSISMVFILYKLDIVPGEPTGKLRAVDVVGDEQIISCSNHVRVVVL</sequence>